<dbReference type="SUPFAM" id="SSF103473">
    <property type="entry name" value="MFS general substrate transporter"/>
    <property type="match status" value="1"/>
</dbReference>
<keyword evidence="3" id="KW-0813">Transport</keyword>
<evidence type="ECO:0000256" key="4">
    <source>
        <dbReference type="ARBA" id="ARBA00022475"/>
    </source>
</evidence>
<dbReference type="Pfam" id="PF07690">
    <property type="entry name" value="MFS_1"/>
    <property type="match status" value="1"/>
</dbReference>
<feature type="transmembrane region" description="Helical" evidence="8">
    <location>
        <begin position="240"/>
        <end position="262"/>
    </location>
</feature>
<dbReference type="InterPro" id="IPR020846">
    <property type="entry name" value="MFS_dom"/>
</dbReference>
<keyword evidence="4" id="KW-1003">Cell membrane</keyword>
<keyword evidence="11" id="KW-1185">Reference proteome</keyword>
<feature type="domain" description="Major facilitator superfamily (MFS) profile" evidence="9">
    <location>
        <begin position="21"/>
        <end position="518"/>
    </location>
</feature>
<keyword evidence="6 8" id="KW-1133">Transmembrane helix</keyword>
<accession>A0ABU8KAE7</accession>
<evidence type="ECO:0000313" key="11">
    <source>
        <dbReference type="Proteomes" id="UP001366503"/>
    </source>
</evidence>
<comment type="subcellular location">
    <subcellularLocation>
        <location evidence="1">Cell membrane</location>
        <topology evidence="1">Multi-pass membrane protein</topology>
    </subcellularLocation>
</comment>
<name>A0ABU8KAE7_9HYPH</name>
<comment type="similarity">
    <text evidence="2">Belongs to the major facilitator superfamily. EmrB family.</text>
</comment>
<feature type="transmembrane region" description="Helical" evidence="8">
    <location>
        <begin position="343"/>
        <end position="360"/>
    </location>
</feature>
<evidence type="ECO:0000256" key="2">
    <source>
        <dbReference type="ARBA" id="ARBA00008537"/>
    </source>
</evidence>
<feature type="transmembrane region" description="Helical" evidence="8">
    <location>
        <begin position="489"/>
        <end position="513"/>
    </location>
</feature>
<gene>
    <name evidence="10" type="ORF">O7A05_06270</name>
</gene>
<feature type="transmembrane region" description="Helical" evidence="8">
    <location>
        <begin position="173"/>
        <end position="196"/>
    </location>
</feature>
<keyword evidence="5 8" id="KW-0812">Transmembrane</keyword>
<feature type="transmembrane region" description="Helical" evidence="8">
    <location>
        <begin position="143"/>
        <end position="167"/>
    </location>
</feature>
<evidence type="ECO:0000256" key="8">
    <source>
        <dbReference type="SAM" id="Phobius"/>
    </source>
</evidence>
<dbReference type="PANTHER" id="PTHR42718">
    <property type="entry name" value="MAJOR FACILITATOR SUPERFAMILY MULTIDRUG TRANSPORTER MFSC"/>
    <property type="match status" value="1"/>
</dbReference>
<dbReference type="Gene3D" id="1.20.1250.20">
    <property type="entry name" value="MFS general substrate transporter like domains"/>
    <property type="match status" value="1"/>
</dbReference>
<feature type="transmembrane region" description="Helical" evidence="8">
    <location>
        <begin position="283"/>
        <end position="303"/>
    </location>
</feature>
<dbReference type="RefSeq" id="WP_337092114.1">
    <property type="nucleotide sequence ID" value="NZ_JAPYKO010000003.1"/>
</dbReference>
<dbReference type="CDD" id="cd17503">
    <property type="entry name" value="MFS_LmrB_MDR_like"/>
    <property type="match status" value="1"/>
</dbReference>
<evidence type="ECO:0000256" key="1">
    <source>
        <dbReference type="ARBA" id="ARBA00004651"/>
    </source>
</evidence>
<evidence type="ECO:0000256" key="7">
    <source>
        <dbReference type="ARBA" id="ARBA00023136"/>
    </source>
</evidence>
<keyword evidence="7 8" id="KW-0472">Membrane</keyword>
<dbReference type="NCBIfam" id="TIGR00711">
    <property type="entry name" value="efflux_EmrB"/>
    <property type="match status" value="1"/>
</dbReference>
<evidence type="ECO:0000256" key="5">
    <source>
        <dbReference type="ARBA" id="ARBA00022692"/>
    </source>
</evidence>
<dbReference type="Gene3D" id="1.20.1720.10">
    <property type="entry name" value="Multidrug resistance protein D"/>
    <property type="match status" value="1"/>
</dbReference>
<feature type="transmembrane region" description="Helical" evidence="8">
    <location>
        <begin position="57"/>
        <end position="75"/>
    </location>
</feature>
<dbReference type="PANTHER" id="PTHR42718:SF9">
    <property type="entry name" value="MAJOR FACILITATOR SUPERFAMILY MULTIDRUG TRANSPORTER MFSC"/>
    <property type="match status" value="1"/>
</dbReference>
<organism evidence="10 11">
    <name type="scientific">Mesorhizobium argentiipisi</name>
    <dbReference type="NCBI Taxonomy" id="3015175"/>
    <lineage>
        <taxon>Bacteria</taxon>
        <taxon>Pseudomonadati</taxon>
        <taxon>Pseudomonadota</taxon>
        <taxon>Alphaproteobacteria</taxon>
        <taxon>Hyphomicrobiales</taxon>
        <taxon>Phyllobacteriaceae</taxon>
        <taxon>Mesorhizobium</taxon>
    </lineage>
</organism>
<evidence type="ECO:0000256" key="3">
    <source>
        <dbReference type="ARBA" id="ARBA00022448"/>
    </source>
</evidence>
<feature type="transmembrane region" description="Helical" evidence="8">
    <location>
        <begin position="87"/>
        <end position="108"/>
    </location>
</feature>
<proteinExistence type="inferred from homology"/>
<protein>
    <submittedName>
        <fullName evidence="10">DHA2 family efflux MFS transporter permease subunit</fullName>
    </submittedName>
</protein>
<dbReference type="InterPro" id="IPR036259">
    <property type="entry name" value="MFS_trans_sf"/>
</dbReference>
<dbReference type="InterPro" id="IPR004638">
    <property type="entry name" value="EmrB-like"/>
</dbReference>
<evidence type="ECO:0000256" key="6">
    <source>
        <dbReference type="ARBA" id="ARBA00022989"/>
    </source>
</evidence>
<evidence type="ECO:0000313" key="10">
    <source>
        <dbReference type="EMBL" id="MEI9401784.1"/>
    </source>
</evidence>
<feature type="transmembrane region" description="Helical" evidence="8">
    <location>
        <begin position="309"/>
        <end position="331"/>
    </location>
</feature>
<sequence>MSSAPTEAVADWKPRYNPWLIAVCVTLAAFMEILDTTIVNVALPHIAGSLSASNDEATWALTSYLVANGIVLTISGWLSDLFGRKRYFLICIGMFTVCSFLCGMSTSLGELIVFRLLQGFFGGGLQPSQQSIILDTFPPARRAAAFGVTAIATIVAPILGPTLGGFITDQWSWPWIFFINVPVGILAVVVNSILVEDPPWVKSRKRRGLDYIGLSLITVGLGGLQIMMDRGTDDDWFGSSVIIVMALLAFLGIAGAIGWLLIARKPIVNLDVFRDRNFAGGSALIAATGCILYASAVVIPQFAQQVLGYTATWAGLILSPGGVVIILLIPIVGRLLIIIQARFVIAAGFLIMGSALLFSTHLTPNIDFSTLVIMRSLQTAGLAFLFVPISTITYSTLPRELSGDGAALFSMLRNVFGSIGISAATSLVTEQSQVRQSYLSEWASPFHQPYNALVAQYERALESVGHPAGIAHEMAVGGVYQSFRSQVAVLAYSDVFLFFSCLAFLAVPFCLLLSGKMVASGGVGAGHGA</sequence>
<comment type="caution">
    <text evidence="10">The sequence shown here is derived from an EMBL/GenBank/DDBJ whole genome shotgun (WGS) entry which is preliminary data.</text>
</comment>
<dbReference type="EMBL" id="JAPYKO010000003">
    <property type="protein sequence ID" value="MEI9401784.1"/>
    <property type="molecule type" value="Genomic_DNA"/>
</dbReference>
<feature type="transmembrane region" description="Helical" evidence="8">
    <location>
        <begin position="208"/>
        <end position="228"/>
    </location>
</feature>
<evidence type="ECO:0000259" key="9">
    <source>
        <dbReference type="PROSITE" id="PS50850"/>
    </source>
</evidence>
<dbReference type="InterPro" id="IPR011701">
    <property type="entry name" value="MFS"/>
</dbReference>
<dbReference type="Proteomes" id="UP001366503">
    <property type="component" value="Unassembled WGS sequence"/>
</dbReference>
<feature type="transmembrane region" description="Helical" evidence="8">
    <location>
        <begin position="20"/>
        <end position="45"/>
    </location>
</feature>
<reference evidence="10 11" key="1">
    <citation type="submission" date="2022-12" db="EMBL/GenBank/DDBJ databases">
        <authorList>
            <person name="Muema E."/>
        </authorList>
    </citation>
    <scope>NUCLEOTIDE SEQUENCE [LARGE SCALE GENOMIC DNA]</scope>
    <source>
        <strain evidence="11">1330</strain>
    </source>
</reference>
<feature type="transmembrane region" description="Helical" evidence="8">
    <location>
        <begin position="372"/>
        <end position="394"/>
    </location>
</feature>
<dbReference type="PROSITE" id="PS50850">
    <property type="entry name" value="MFS"/>
    <property type="match status" value="1"/>
</dbReference>